<protein>
    <recommendedName>
        <fullName evidence="2">BTB domain-containing protein</fullName>
    </recommendedName>
</protein>
<gene>
    <name evidence="3" type="ORF">VOLCADRAFT_106845</name>
</gene>
<dbReference type="AlphaFoldDB" id="D8UA43"/>
<dbReference type="PROSITE" id="PS50097">
    <property type="entry name" value="BTB"/>
    <property type="match status" value="1"/>
</dbReference>
<accession>D8UA43</accession>
<dbReference type="Proteomes" id="UP000001058">
    <property type="component" value="Unassembled WGS sequence"/>
</dbReference>
<evidence type="ECO:0000259" key="2">
    <source>
        <dbReference type="PROSITE" id="PS50097"/>
    </source>
</evidence>
<name>D8UA43_VOLCA</name>
<dbReference type="OrthoDB" id="549143at2759"/>
<proteinExistence type="predicted"/>
<evidence type="ECO:0000256" key="1">
    <source>
        <dbReference type="ARBA" id="ARBA00004906"/>
    </source>
</evidence>
<dbReference type="RefSeq" id="XP_002955557.1">
    <property type="nucleotide sequence ID" value="XM_002955511.1"/>
</dbReference>
<dbReference type="GeneID" id="9617361"/>
<organism evidence="4">
    <name type="scientific">Volvox carteri f. nagariensis</name>
    <dbReference type="NCBI Taxonomy" id="3068"/>
    <lineage>
        <taxon>Eukaryota</taxon>
        <taxon>Viridiplantae</taxon>
        <taxon>Chlorophyta</taxon>
        <taxon>core chlorophytes</taxon>
        <taxon>Chlorophyceae</taxon>
        <taxon>CS clade</taxon>
        <taxon>Chlamydomonadales</taxon>
        <taxon>Volvocaceae</taxon>
        <taxon>Volvox</taxon>
    </lineage>
</organism>
<dbReference type="InterPro" id="IPR000210">
    <property type="entry name" value="BTB/POZ_dom"/>
</dbReference>
<dbReference type="InParanoid" id="D8UA43"/>
<keyword evidence="4" id="KW-1185">Reference proteome</keyword>
<comment type="pathway">
    <text evidence="1">Protein modification; protein ubiquitination.</text>
</comment>
<dbReference type="EMBL" id="GL378373">
    <property type="protein sequence ID" value="EFJ43410.1"/>
    <property type="molecule type" value="Genomic_DNA"/>
</dbReference>
<reference evidence="3 4" key="1">
    <citation type="journal article" date="2010" name="Science">
        <title>Genomic analysis of organismal complexity in the multicellular green alga Volvox carteri.</title>
        <authorList>
            <person name="Prochnik S.E."/>
            <person name="Umen J."/>
            <person name="Nedelcu A.M."/>
            <person name="Hallmann A."/>
            <person name="Miller S.M."/>
            <person name="Nishii I."/>
            <person name="Ferris P."/>
            <person name="Kuo A."/>
            <person name="Mitros T."/>
            <person name="Fritz-Laylin L.K."/>
            <person name="Hellsten U."/>
            <person name="Chapman J."/>
            <person name="Simakov O."/>
            <person name="Rensing S.A."/>
            <person name="Terry A."/>
            <person name="Pangilinan J."/>
            <person name="Kapitonov V."/>
            <person name="Jurka J."/>
            <person name="Salamov A."/>
            <person name="Shapiro H."/>
            <person name="Schmutz J."/>
            <person name="Grimwood J."/>
            <person name="Lindquist E."/>
            <person name="Lucas S."/>
            <person name="Grigoriev I.V."/>
            <person name="Schmitt R."/>
            <person name="Kirk D."/>
            <person name="Rokhsar D.S."/>
        </authorList>
    </citation>
    <scope>NUCLEOTIDE SEQUENCE [LARGE SCALE GENOMIC DNA]</scope>
    <source>
        <strain evidence="4">f. Nagariensis / Eve</strain>
    </source>
</reference>
<sequence>MAAPVRVLGVSPATQQAGRACGVRRPDEFFSRDGPLGARADVRVLTSDGQELWLHRVVLEMWSRLFLDLIAAHEEEMDAMGSSSGSPFVTLALTDTAADLMLLLSCLYPTPYPKDRKQGSTLDAARCAVSGTMLWLEPVCLRGFRHAFEPDRLKGRLKFSAALMLPSSCRDHITPNLSLSPATRATQWRVACASTATKHAPPVPYFAHVLRCLTCIPATDFLCFNGPDIFPSLSIQLLSVISLIMTFR</sequence>
<feature type="domain" description="BTB" evidence="2">
    <location>
        <begin position="40"/>
        <end position="108"/>
    </location>
</feature>
<evidence type="ECO:0000313" key="3">
    <source>
        <dbReference type="EMBL" id="EFJ43410.1"/>
    </source>
</evidence>
<dbReference type="KEGG" id="vcn:VOLCADRAFT_106845"/>
<evidence type="ECO:0000313" key="4">
    <source>
        <dbReference type="Proteomes" id="UP000001058"/>
    </source>
</evidence>